<feature type="transmembrane region" description="Helical" evidence="7">
    <location>
        <begin position="94"/>
        <end position="113"/>
    </location>
</feature>
<feature type="transmembrane region" description="Helical" evidence="7">
    <location>
        <begin position="381"/>
        <end position="402"/>
    </location>
</feature>
<proteinExistence type="predicted"/>
<evidence type="ECO:0000256" key="2">
    <source>
        <dbReference type="ARBA" id="ARBA00022448"/>
    </source>
</evidence>
<feature type="transmembrane region" description="Helical" evidence="7">
    <location>
        <begin position="408"/>
        <end position="428"/>
    </location>
</feature>
<feature type="transmembrane region" description="Helical" evidence="7">
    <location>
        <begin position="119"/>
        <end position="139"/>
    </location>
</feature>
<keyword evidence="5 7" id="KW-1133">Transmembrane helix</keyword>
<evidence type="ECO:0000256" key="1">
    <source>
        <dbReference type="ARBA" id="ARBA00004651"/>
    </source>
</evidence>
<feature type="transmembrane region" description="Helical" evidence="7">
    <location>
        <begin position="250"/>
        <end position="275"/>
    </location>
</feature>
<organism evidence="9 10">
    <name type="scientific">Gulosibacter faecalis</name>
    <dbReference type="NCBI Taxonomy" id="272240"/>
    <lineage>
        <taxon>Bacteria</taxon>
        <taxon>Bacillati</taxon>
        <taxon>Actinomycetota</taxon>
        <taxon>Actinomycetes</taxon>
        <taxon>Micrococcales</taxon>
        <taxon>Microbacteriaceae</taxon>
        <taxon>Gulosibacter</taxon>
    </lineage>
</organism>
<feature type="transmembrane region" description="Helical" evidence="7">
    <location>
        <begin position="341"/>
        <end position="360"/>
    </location>
</feature>
<feature type="domain" description="Major facilitator superfamily (MFS) profile" evidence="8">
    <location>
        <begin position="22"/>
        <end position="433"/>
    </location>
</feature>
<dbReference type="InterPro" id="IPR011701">
    <property type="entry name" value="MFS"/>
</dbReference>
<feature type="transmembrane region" description="Helical" evidence="7">
    <location>
        <begin position="160"/>
        <end position="182"/>
    </location>
</feature>
<dbReference type="EMBL" id="JBHUNE010000003">
    <property type="protein sequence ID" value="MFD2757768.1"/>
    <property type="molecule type" value="Genomic_DNA"/>
</dbReference>
<dbReference type="PANTHER" id="PTHR43045:SF4">
    <property type="entry name" value="TRANSPORTER YDFJ-RELATED"/>
    <property type="match status" value="1"/>
</dbReference>
<dbReference type="PROSITE" id="PS50850">
    <property type="entry name" value="MFS"/>
    <property type="match status" value="1"/>
</dbReference>
<evidence type="ECO:0000256" key="3">
    <source>
        <dbReference type="ARBA" id="ARBA00022475"/>
    </source>
</evidence>
<dbReference type="SUPFAM" id="SSF103473">
    <property type="entry name" value="MFS general substrate transporter"/>
    <property type="match status" value="1"/>
</dbReference>
<keyword evidence="6 7" id="KW-0472">Membrane</keyword>
<keyword evidence="10" id="KW-1185">Reference proteome</keyword>
<accession>A0ABW5UXQ0</accession>
<evidence type="ECO:0000256" key="7">
    <source>
        <dbReference type="SAM" id="Phobius"/>
    </source>
</evidence>
<evidence type="ECO:0000256" key="6">
    <source>
        <dbReference type="ARBA" id="ARBA00023136"/>
    </source>
</evidence>
<feature type="transmembrane region" description="Helical" evidence="7">
    <location>
        <begin position="60"/>
        <end position="82"/>
    </location>
</feature>
<dbReference type="InterPro" id="IPR036259">
    <property type="entry name" value="MFS_trans_sf"/>
</dbReference>
<keyword evidence="2" id="KW-0813">Transport</keyword>
<keyword evidence="4 7" id="KW-0812">Transmembrane</keyword>
<evidence type="ECO:0000259" key="8">
    <source>
        <dbReference type="PROSITE" id="PS50850"/>
    </source>
</evidence>
<evidence type="ECO:0000313" key="9">
    <source>
        <dbReference type="EMBL" id="MFD2757768.1"/>
    </source>
</evidence>
<dbReference type="Pfam" id="PF07690">
    <property type="entry name" value="MFS_1"/>
    <property type="match status" value="1"/>
</dbReference>
<feature type="transmembrane region" description="Helical" evidence="7">
    <location>
        <begin position="316"/>
        <end position="335"/>
    </location>
</feature>
<evidence type="ECO:0000256" key="4">
    <source>
        <dbReference type="ARBA" id="ARBA00022692"/>
    </source>
</evidence>
<dbReference type="Proteomes" id="UP001597492">
    <property type="component" value="Unassembled WGS sequence"/>
</dbReference>
<dbReference type="RefSeq" id="WP_019618242.1">
    <property type="nucleotide sequence ID" value="NZ_JBHUNE010000003.1"/>
</dbReference>
<comment type="subcellular location">
    <subcellularLocation>
        <location evidence="1">Cell membrane</location>
        <topology evidence="1">Multi-pass membrane protein</topology>
    </subcellularLocation>
</comment>
<dbReference type="Pfam" id="PF00083">
    <property type="entry name" value="Sugar_tr"/>
    <property type="match status" value="1"/>
</dbReference>
<dbReference type="CDD" id="cd17369">
    <property type="entry name" value="MFS_ShiA_like"/>
    <property type="match status" value="1"/>
</dbReference>
<dbReference type="Gene3D" id="1.20.1250.20">
    <property type="entry name" value="MFS general substrate transporter like domains"/>
    <property type="match status" value="2"/>
</dbReference>
<feature type="transmembrane region" description="Helical" evidence="7">
    <location>
        <begin position="194"/>
        <end position="213"/>
    </location>
</feature>
<evidence type="ECO:0000256" key="5">
    <source>
        <dbReference type="ARBA" id="ARBA00022989"/>
    </source>
</evidence>
<evidence type="ECO:0000313" key="10">
    <source>
        <dbReference type="Proteomes" id="UP001597492"/>
    </source>
</evidence>
<sequence length="449" mass="47788">MANTITTSEGVAPQSRASIMRATLAGTLGTTLEYYDYVIYGLATALIFNQLFYSDLPPEVGFIAGFATYAVGFVVRPIGGLLLGAIGDRIGRKIIMVLTIVLMGFATFAIGLLPTYEQIGVAAPLLLVLCRMIQGFATGAELASASSLMVESAPQKHRGFVGSFVSFGTNGGSLLATVVWLLINLMPEEQLMSWGWRLPFLGSIFVTLIGLWIRKGVKESHVFESVAERQRSRSMGEVYKNFFKSGWRSFLVCFSLRIGEGGTSAIYQVFLVGYVASLPGQGQTTGATALLIASLVGVVSIPIIGTLTDRFGRRRVFLILAGVQVLFAFPGLMLISTGETWAIFAAFVLASGICVQGMYATESAYMVEMFGLRHRLTGVTASKELGGLVGAGFGPLIVAALAAATGHWWVIAAYVALLALIGFIGALVSPEVAGRDLTLDEDAMGPRKG</sequence>
<protein>
    <submittedName>
        <fullName evidence="9">MFS transporter</fullName>
    </submittedName>
</protein>
<feature type="transmembrane region" description="Helical" evidence="7">
    <location>
        <begin position="287"/>
        <end position="304"/>
    </location>
</feature>
<name>A0ABW5UXQ0_9MICO</name>
<keyword evidence="3" id="KW-1003">Cell membrane</keyword>
<reference evidence="10" key="1">
    <citation type="journal article" date="2019" name="Int. J. Syst. Evol. Microbiol.">
        <title>The Global Catalogue of Microorganisms (GCM) 10K type strain sequencing project: providing services to taxonomists for standard genome sequencing and annotation.</title>
        <authorList>
            <consortium name="The Broad Institute Genomics Platform"/>
            <consortium name="The Broad Institute Genome Sequencing Center for Infectious Disease"/>
            <person name="Wu L."/>
            <person name="Ma J."/>
        </authorList>
    </citation>
    <scope>NUCLEOTIDE SEQUENCE [LARGE SCALE GENOMIC DNA]</scope>
    <source>
        <strain evidence="10">TISTR 1514</strain>
    </source>
</reference>
<comment type="caution">
    <text evidence="9">The sequence shown here is derived from an EMBL/GenBank/DDBJ whole genome shotgun (WGS) entry which is preliminary data.</text>
</comment>
<dbReference type="InterPro" id="IPR005829">
    <property type="entry name" value="Sugar_transporter_CS"/>
</dbReference>
<dbReference type="InterPro" id="IPR020846">
    <property type="entry name" value="MFS_dom"/>
</dbReference>
<feature type="transmembrane region" description="Helical" evidence="7">
    <location>
        <begin position="37"/>
        <end position="54"/>
    </location>
</feature>
<dbReference type="PANTHER" id="PTHR43045">
    <property type="entry name" value="SHIKIMATE TRANSPORTER"/>
    <property type="match status" value="1"/>
</dbReference>
<dbReference type="PROSITE" id="PS00217">
    <property type="entry name" value="SUGAR_TRANSPORT_2"/>
    <property type="match status" value="1"/>
</dbReference>
<dbReference type="InterPro" id="IPR005828">
    <property type="entry name" value="MFS_sugar_transport-like"/>
</dbReference>
<gene>
    <name evidence="9" type="ORF">ACFSW7_05175</name>
</gene>